<protein>
    <submittedName>
        <fullName evidence="2">Uncharacterized protein</fullName>
    </submittedName>
</protein>
<evidence type="ECO:0000256" key="1">
    <source>
        <dbReference type="SAM" id="MobiDB-lite"/>
    </source>
</evidence>
<feature type="non-terminal residue" evidence="2">
    <location>
        <position position="1"/>
    </location>
</feature>
<gene>
    <name evidence="2" type="ORF">NDU88_011821</name>
</gene>
<feature type="region of interest" description="Disordered" evidence="1">
    <location>
        <begin position="40"/>
        <end position="63"/>
    </location>
</feature>
<sequence length="63" mass="7361">HLKGRKGQHQWRAQEKTSVPVPPLVQMCWPHRTDHLCRGQWQHQCTRPGSSQRRRTGGSRGRP</sequence>
<dbReference type="AlphaFoldDB" id="A0AAV7R4H9"/>
<accession>A0AAV7R4H9</accession>
<dbReference type="EMBL" id="JANPWB010000010">
    <property type="protein sequence ID" value="KAJ1145535.1"/>
    <property type="molecule type" value="Genomic_DNA"/>
</dbReference>
<name>A0AAV7R4H9_PLEWA</name>
<keyword evidence="3" id="KW-1185">Reference proteome</keyword>
<proteinExistence type="predicted"/>
<evidence type="ECO:0000313" key="3">
    <source>
        <dbReference type="Proteomes" id="UP001066276"/>
    </source>
</evidence>
<feature type="non-terminal residue" evidence="2">
    <location>
        <position position="63"/>
    </location>
</feature>
<comment type="caution">
    <text evidence="2">The sequence shown here is derived from an EMBL/GenBank/DDBJ whole genome shotgun (WGS) entry which is preliminary data.</text>
</comment>
<organism evidence="2 3">
    <name type="scientific">Pleurodeles waltl</name>
    <name type="common">Iberian ribbed newt</name>
    <dbReference type="NCBI Taxonomy" id="8319"/>
    <lineage>
        <taxon>Eukaryota</taxon>
        <taxon>Metazoa</taxon>
        <taxon>Chordata</taxon>
        <taxon>Craniata</taxon>
        <taxon>Vertebrata</taxon>
        <taxon>Euteleostomi</taxon>
        <taxon>Amphibia</taxon>
        <taxon>Batrachia</taxon>
        <taxon>Caudata</taxon>
        <taxon>Salamandroidea</taxon>
        <taxon>Salamandridae</taxon>
        <taxon>Pleurodelinae</taxon>
        <taxon>Pleurodeles</taxon>
    </lineage>
</organism>
<reference evidence="2" key="1">
    <citation type="journal article" date="2022" name="bioRxiv">
        <title>Sequencing and chromosome-scale assembly of the giantPleurodeles waltlgenome.</title>
        <authorList>
            <person name="Brown T."/>
            <person name="Elewa A."/>
            <person name="Iarovenko S."/>
            <person name="Subramanian E."/>
            <person name="Araus A.J."/>
            <person name="Petzold A."/>
            <person name="Susuki M."/>
            <person name="Suzuki K.-i.T."/>
            <person name="Hayashi T."/>
            <person name="Toyoda A."/>
            <person name="Oliveira C."/>
            <person name="Osipova E."/>
            <person name="Leigh N.D."/>
            <person name="Simon A."/>
            <person name="Yun M.H."/>
        </authorList>
    </citation>
    <scope>NUCLEOTIDE SEQUENCE</scope>
    <source>
        <strain evidence="2">20211129_DDA</strain>
        <tissue evidence="2">Liver</tissue>
    </source>
</reference>
<dbReference type="Proteomes" id="UP001066276">
    <property type="component" value="Chromosome 6"/>
</dbReference>
<feature type="compositionally biased region" description="Basic residues" evidence="1">
    <location>
        <begin position="52"/>
        <end position="63"/>
    </location>
</feature>
<evidence type="ECO:0000313" key="2">
    <source>
        <dbReference type="EMBL" id="KAJ1145535.1"/>
    </source>
</evidence>